<dbReference type="InterPro" id="IPR027267">
    <property type="entry name" value="AH/BAR_dom_sf"/>
</dbReference>
<dbReference type="EMBL" id="JBCLYO010000006">
    <property type="protein sequence ID" value="KAL0087980.1"/>
    <property type="molecule type" value="Genomic_DNA"/>
</dbReference>
<name>A0ABR3B392_PHYBL</name>
<dbReference type="SMART" id="SM00055">
    <property type="entry name" value="FCH"/>
    <property type="match status" value="1"/>
</dbReference>
<keyword evidence="2" id="KW-0963">Cytoplasm</keyword>
<evidence type="ECO:0000259" key="6">
    <source>
        <dbReference type="PROSITE" id="PS51741"/>
    </source>
</evidence>
<organism evidence="7 8">
    <name type="scientific">Phycomyces blakesleeanus</name>
    <dbReference type="NCBI Taxonomy" id="4837"/>
    <lineage>
        <taxon>Eukaryota</taxon>
        <taxon>Fungi</taxon>
        <taxon>Fungi incertae sedis</taxon>
        <taxon>Mucoromycota</taxon>
        <taxon>Mucoromycotina</taxon>
        <taxon>Mucoromycetes</taxon>
        <taxon>Mucorales</taxon>
        <taxon>Phycomycetaceae</taxon>
        <taxon>Phycomyces</taxon>
    </lineage>
</organism>
<dbReference type="InterPro" id="IPR001060">
    <property type="entry name" value="FCH_dom"/>
</dbReference>
<dbReference type="PROSITE" id="PS51741">
    <property type="entry name" value="F_BAR"/>
    <property type="match status" value="1"/>
</dbReference>
<keyword evidence="4" id="KW-0206">Cytoskeleton</keyword>
<keyword evidence="8" id="KW-1185">Reference proteome</keyword>
<evidence type="ECO:0000256" key="2">
    <source>
        <dbReference type="ARBA" id="ARBA00022490"/>
    </source>
</evidence>
<dbReference type="Pfam" id="PF00611">
    <property type="entry name" value="FCH"/>
    <property type="match status" value="1"/>
</dbReference>
<dbReference type="SUPFAM" id="SSF103657">
    <property type="entry name" value="BAR/IMD domain-like"/>
    <property type="match status" value="1"/>
</dbReference>
<feature type="domain" description="F-BAR" evidence="6">
    <location>
        <begin position="12"/>
        <end position="145"/>
    </location>
</feature>
<comment type="caution">
    <text evidence="7">The sequence shown here is derived from an EMBL/GenBank/DDBJ whole genome shotgun (WGS) entry which is preliminary data.</text>
</comment>
<dbReference type="Gene3D" id="1.20.1270.60">
    <property type="entry name" value="Arfaptin homology (AH) domain/BAR domain"/>
    <property type="match status" value="1"/>
</dbReference>
<dbReference type="PANTHER" id="PTHR23065">
    <property type="entry name" value="PROLINE-SERINE-THREONINE PHOSPHATASE INTERACTING PROTEIN 1"/>
    <property type="match status" value="1"/>
</dbReference>
<keyword evidence="3" id="KW-0597">Phosphoprotein</keyword>
<evidence type="ECO:0000313" key="8">
    <source>
        <dbReference type="Proteomes" id="UP001448207"/>
    </source>
</evidence>
<accession>A0ABR3B392</accession>
<reference evidence="7 8" key="1">
    <citation type="submission" date="2024-04" db="EMBL/GenBank/DDBJ databases">
        <title>Symmetric and asymmetric DNA N6-adenine methylation regulates different biological responses in Mucorales.</title>
        <authorList>
            <consortium name="Lawrence Berkeley National Laboratory"/>
            <person name="Lax C."/>
            <person name="Mondo S.J."/>
            <person name="Osorio-Concepcion M."/>
            <person name="Muszewska A."/>
            <person name="Corrochano-Luque M."/>
            <person name="Gutierrez G."/>
            <person name="Riley R."/>
            <person name="Lipzen A."/>
            <person name="Guo J."/>
            <person name="Hundley H."/>
            <person name="Amirebrahimi M."/>
            <person name="Ng V."/>
            <person name="Lorenzo-Gutierrez D."/>
            <person name="Binder U."/>
            <person name="Yang J."/>
            <person name="Song Y."/>
            <person name="Canovas D."/>
            <person name="Navarro E."/>
            <person name="Freitag M."/>
            <person name="Gabaldon T."/>
            <person name="Grigoriev I.V."/>
            <person name="Corrochano L.M."/>
            <person name="Nicolas F.E."/>
            <person name="Garre V."/>
        </authorList>
    </citation>
    <scope>NUCLEOTIDE SEQUENCE [LARGE SCALE GENOMIC DNA]</scope>
    <source>
        <strain evidence="7 8">L51</strain>
    </source>
</reference>
<comment type="subcellular location">
    <subcellularLocation>
        <location evidence="1">Cytoplasm</location>
        <location evidence="1">Cytoskeleton</location>
    </subcellularLocation>
</comment>
<protein>
    <recommendedName>
        <fullName evidence="6">F-BAR domain-containing protein</fullName>
    </recommendedName>
</protein>
<dbReference type="Proteomes" id="UP001448207">
    <property type="component" value="Unassembled WGS sequence"/>
</dbReference>
<keyword evidence="5" id="KW-0175">Coiled coil</keyword>
<evidence type="ECO:0000256" key="4">
    <source>
        <dbReference type="ARBA" id="ARBA00023212"/>
    </source>
</evidence>
<evidence type="ECO:0000256" key="1">
    <source>
        <dbReference type="ARBA" id="ARBA00004245"/>
    </source>
</evidence>
<proteinExistence type="predicted"/>
<evidence type="ECO:0000313" key="7">
    <source>
        <dbReference type="EMBL" id="KAL0087980.1"/>
    </source>
</evidence>
<evidence type="ECO:0000256" key="5">
    <source>
        <dbReference type="PROSITE-ProRule" id="PRU01077"/>
    </source>
</evidence>
<sequence length="145" mass="16726">MAAVQTKPISNHRFSTFFWDEHDRGVDLITDRLRTARQTCQDIKNLYKARANIEEEYGQRLLKLSQFSINTDGQGSFADALSNIPSAIETTGRAHLDLAQQIQHHLERPLDDFLSEQRELKKTQSNQIDNARQLKNLHQNNVARL</sequence>
<dbReference type="InterPro" id="IPR031160">
    <property type="entry name" value="F_BAR_dom"/>
</dbReference>
<dbReference type="PANTHER" id="PTHR23065:SF7">
    <property type="entry name" value="NOSTRIN, ISOFORM H"/>
    <property type="match status" value="1"/>
</dbReference>
<gene>
    <name evidence="7" type="ORF">J3Q64DRAFT_1470098</name>
</gene>
<evidence type="ECO:0000256" key="3">
    <source>
        <dbReference type="ARBA" id="ARBA00022553"/>
    </source>
</evidence>